<evidence type="ECO:0000313" key="2">
    <source>
        <dbReference type="Proteomes" id="UP000314294"/>
    </source>
</evidence>
<organism evidence="1 2">
    <name type="scientific">Liparis tanakae</name>
    <name type="common">Tanaka's snailfish</name>
    <dbReference type="NCBI Taxonomy" id="230148"/>
    <lineage>
        <taxon>Eukaryota</taxon>
        <taxon>Metazoa</taxon>
        <taxon>Chordata</taxon>
        <taxon>Craniata</taxon>
        <taxon>Vertebrata</taxon>
        <taxon>Euteleostomi</taxon>
        <taxon>Actinopterygii</taxon>
        <taxon>Neopterygii</taxon>
        <taxon>Teleostei</taxon>
        <taxon>Neoteleostei</taxon>
        <taxon>Acanthomorphata</taxon>
        <taxon>Eupercaria</taxon>
        <taxon>Perciformes</taxon>
        <taxon>Cottioidei</taxon>
        <taxon>Cottales</taxon>
        <taxon>Liparidae</taxon>
        <taxon>Liparis</taxon>
    </lineage>
</organism>
<dbReference type="Proteomes" id="UP000314294">
    <property type="component" value="Unassembled WGS sequence"/>
</dbReference>
<dbReference type="AlphaFoldDB" id="A0A4Z2FYH4"/>
<sequence length="133" mass="14851">MRMPDSSIFEMPSEQITDAECVSFESADTGADRVNDSHLRCDASCRSASRRLSPLSLEETSVYQEQPVVLRSNMEDWNLTLCSSRGARLLQPECGMTTVLASVDRASRTMVIFTASHDERFHRTPAGGSRTRF</sequence>
<reference evidence="1 2" key="1">
    <citation type="submission" date="2019-03" db="EMBL/GenBank/DDBJ databases">
        <title>First draft genome of Liparis tanakae, snailfish: a comprehensive survey of snailfish specific genes.</title>
        <authorList>
            <person name="Kim W."/>
            <person name="Song I."/>
            <person name="Jeong J.-H."/>
            <person name="Kim D."/>
            <person name="Kim S."/>
            <person name="Ryu S."/>
            <person name="Song J.Y."/>
            <person name="Lee S.K."/>
        </authorList>
    </citation>
    <scope>NUCLEOTIDE SEQUENCE [LARGE SCALE GENOMIC DNA]</scope>
    <source>
        <tissue evidence="1">Muscle</tissue>
    </source>
</reference>
<keyword evidence="2" id="KW-1185">Reference proteome</keyword>
<name>A0A4Z2FYH4_9TELE</name>
<gene>
    <name evidence="1" type="ORF">EYF80_043831</name>
</gene>
<proteinExistence type="predicted"/>
<dbReference type="EMBL" id="SRLO01000815">
    <property type="protein sequence ID" value="TNN45950.1"/>
    <property type="molecule type" value="Genomic_DNA"/>
</dbReference>
<protein>
    <submittedName>
        <fullName evidence="1">Uncharacterized protein</fullName>
    </submittedName>
</protein>
<evidence type="ECO:0000313" key="1">
    <source>
        <dbReference type="EMBL" id="TNN45950.1"/>
    </source>
</evidence>
<accession>A0A4Z2FYH4</accession>
<comment type="caution">
    <text evidence="1">The sequence shown here is derived from an EMBL/GenBank/DDBJ whole genome shotgun (WGS) entry which is preliminary data.</text>
</comment>